<gene>
    <name evidence="1" type="ORF">EEX84_12195</name>
</gene>
<evidence type="ECO:0008006" key="3">
    <source>
        <dbReference type="Google" id="ProtNLM"/>
    </source>
</evidence>
<dbReference type="RefSeq" id="WP_123165929.1">
    <property type="nucleotide sequence ID" value="NZ_RIAX01000009.1"/>
</dbReference>
<evidence type="ECO:0000313" key="1">
    <source>
        <dbReference type="EMBL" id="RNF38873.1"/>
    </source>
</evidence>
<proteinExistence type="predicted"/>
<dbReference type="OrthoDB" id="9806704at2"/>
<protein>
    <recommendedName>
        <fullName evidence="3">Adenylate/guanylate cyclase domain-containing protein</fullName>
    </recommendedName>
</protein>
<name>A0A3M8P5B7_9BACL</name>
<evidence type="ECO:0000313" key="2">
    <source>
        <dbReference type="Proteomes" id="UP000275473"/>
    </source>
</evidence>
<dbReference type="InterPro" id="IPR029787">
    <property type="entry name" value="Nucleotide_cyclase"/>
</dbReference>
<dbReference type="Proteomes" id="UP000275473">
    <property type="component" value="Unassembled WGS sequence"/>
</dbReference>
<reference evidence="1 2" key="1">
    <citation type="journal article" date="2018" name="Int. J. Syst. Evol. Microbiol.">
        <title>Planococcus salinus sp. nov., a moderately halophilic bacterium isolated from a saline-alkali soil.</title>
        <authorList>
            <person name="Gan L."/>
        </authorList>
    </citation>
    <scope>NUCLEOTIDE SEQUENCE [LARGE SCALE GENOMIC DNA]</scope>
    <source>
        <strain evidence="1 2">LCB217</strain>
    </source>
</reference>
<dbReference type="SUPFAM" id="SSF55073">
    <property type="entry name" value="Nucleotide cyclase"/>
    <property type="match status" value="1"/>
</dbReference>
<dbReference type="AlphaFoldDB" id="A0A3M8P5B7"/>
<organism evidence="1 2">
    <name type="scientific">Planococcus salinus</name>
    <dbReference type="NCBI Taxonomy" id="1848460"/>
    <lineage>
        <taxon>Bacteria</taxon>
        <taxon>Bacillati</taxon>
        <taxon>Bacillota</taxon>
        <taxon>Bacilli</taxon>
        <taxon>Bacillales</taxon>
        <taxon>Caryophanaceae</taxon>
        <taxon>Planococcus</taxon>
    </lineage>
</organism>
<dbReference type="Gene3D" id="3.30.70.1230">
    <property type="entry name" value="Nucleotide cyclase"/>
    <property type="match status" value="1"/>
</dbReference>
<sequence length="234" mass="26240">MNQLKIVKLNSGGKTVTETMILHSLLASDLIKHFSITDLPEGMIGVAAELPAATVVFDLADSSLSIRKNGAKEYAADSQDLFRSLSNIIYGSNGIIEKFPGDGISMHFPAVSMSMNKAVLRAYDAIKTMDHYLQDKKGMLKSQYRFTLTYGKDTIVTKFGNERHTELISIGHAVNVAHKLEKLVKDGGYYIGMDHLCKYIIEKEGAKESFEFNMMPTDLRREDTNDESWWGVRY</sequence>
<accession>A0A3M8P5B7</accession>
<keyword evidence="2" id="KW-1185">Reference proteome</keyword>
<dbReference type="EMBL" id="RIAX01000009">
    <property type="protein sequence ID" value="RNF38873.1"/>
    <property type="molecule type" value="Genomic_DNA"/>
</dbReference>
<comment type="caution">
    <text evidence="1">The sequence shown here is derived from an EMBL/GenBank/DDBJ whole genome shotgun (WGS) entry which is preliminary data.</text>
</comment>